<comment type="function">
    <text evidence="10">Catalyzes the conversion of dihydroorotate to orotate.</text>
</comment>
<dbReference type="FunFam" id="3.20.20.70:FF:000027">
    <property type="entry name" value="Dihydropyrimidine dehydrogenase [NADP(+)]"/>
    <property type="match status" value="1"/>
</dbReference>
<dbReference type="PANTHER" id="PTHR48109">
    <property type="entry name" value="DIHYDROOROTATE DEHYDROGENASE (QUINONE), MITOCHONDRIAL-RELATED"/>
    <property type="match status" value="1"/>
</dbReference>
<sequence>MLKENLKVKLGSLKLRNPTILAAGILGLTGGSLRRVWRSEAGAVTTKSVGIKPREGYPGPRIVETSGGLLNAMGLPNPGIKNIVDEIKIAKKAGATVIGSIFGNKKEEFTHLAQKIEKAGADAIELNLSCPHAETLTTIGHDPELTREITEVVEKIETPIWVKLPGNTHLSNLTQVAKAAEVSGAESLVLSNTFPGMAIDIKTRRPILGHETGGLSGPAIKPIGLRLVYEISQSVEIPIIGAGGIRKSEDAIEYILAGASAVEVGTGIMQEGLGIFQDICRGITSFLEGREMKEIIGLAHQT</sequence>
<dbReference type="UniPathway" id="UPA00070"/>
<feature type="binding site" evidence="10">
    <location>
        <begin position="192"/>
        <end position="193"/>
    </location>
    <ligand>
        <name>substrate</name>
    </ligand>
</feature>
<comment type="subunit">
    <text evidence="4">Heterotetramer of 2 PyrK and 2 PyrD type B subunits.</text>
</comment>
<proteinExistence type="inferred from homology"/>
<dbReference type="NCBIfam" id="NF005574">
    <property type="entry name" value="PRK07259.1"/>
    <property type="match status" value="1"/>
</dbReference>
<dbReference type="InterPro" id="IPR005720">
    <property type="entry name" value="Dihydroorotate_DH_cat"/>
</dbReference>
<dbReference type="InterPro" id="IPR001295">
    <property type="entry name" value="Dihydroorotate_DH_CS"/>
</dbReference>
<feature type="binding site" evidence="10">
    <location>
        <begin position="243"/>
        <end position="244"/>
    </location>
    <ligand>
        <name>FMN</name>
        <dbReference type="ChEBI" id="CHEBI:58210"/>
    </ligand>
</feature>
<dbReference type="InterPro" id="IPR024920">
    <property type="entry name" value="Dihydroorotate_DH_1"/>
</dbReference>
<reference evidence="12 13" key="1">
    <citation type="journal article" date="2016" name="Sci. Rep.">
        <title>Metabolic traits of an uncultured archaeal lineage -MSBL1- from brine pools of the Red Sea.</title>
        <authorList>
            <person name="Mwirichia R."/>
            <person name="Alam I."/>
            <person name="Rashid M."/>
            <person name="Vinu M."/>
            <person name="Ba-Alawi W."/>
            <person name="Anthony Kamau A."/>
            <person name="Kamanda Ngugi D."/>
            <person name="Goker M."/>
            <person name="Klenk H.P."/>
            <person name="Bajic V."/>
            <person name="Stingl U."/>
        </authorList>
    </citation>
    <scope>NUCLEOTIDE SEQUENCE [LARGE SCALE GENOMIC DNA]</scope>
    <source>
        <strain evidence="12">SCGC-AAA261F19</strain>
    </source>
</reference>
<keyword evidence="8 10" id="KW-0665">Pyrimidine biosynthesis</keyword>
<dbReference type="GO" id="GO:0044205">
    <property type="term" value="P:'de novo' UMP biosynthetic process"/>
    <property type="evidence" value="ECO:0007669"/>
    <property type="project" value="UniProtKB-UniRule"/>
</dbReference>
<keyword evidence="5 10" id="KW-0963">Cytoplasm</keyword>
<comment type="caution">
    <text evidence="10">Lacks conserved residue(s) required for the propagation of feature annotation.</text>
</comment>
<evidence type="ECO:0000256" key="10">
    <source>
        <dbReference type="HAMAP-Rule" id="MF_00224"/>
    </source>
</evidence>
<comment type="catalytic activity">
    <reaction evidence="10">
        <text>(S)-dihydroorotate + A = orotate + AH2</text>
        <dbReference type="Rhea" id="RHEA:18073"/>
        <dbReference type="ChEBI" id="CHEBI:13193"/>
        <dbReference type="ChEBI" id="CHEBI:17499"/>
        <dbReference type="ChEBI" id="CHEBI:30839"/>
        <dbReference type="ChEBI" id="CHEBI:30864"/>
    </reaction>
</comment>
<keyword evidence="9 10" id="KW-0560">Oxidoreductase</keyword>
<dbReference type="SUPFAM" id="SSF51395">
    <property type="entry name" value="FMN-linked oxidoreductases"/>
    <property type="match status" value="1"/>
</dbReference>
<evidence type="ECO:0000256" key="3">
    <source>
        <dbReference type="ARBA" id="ARBA00008008"/>
    </source>
</evidence>
<evidence type="ECO:0000256" key="7">
    <source>
        <dbReference type="ARBA" id="ARBA00022643"/>
    </source>
</evidence>
<comment type="subcellular location">
    <subcellularLocation>
        <location evidence="1 10">Cytoplasm</location>
    </subcellularLocation>
</comment>
<dbReference type="InterPro" id="IPR012135">
    <property type="entry name" value="Dihydroorotate_DH_1_2"/>
</dbReference>
<comment type="pathway">
    <text evidence="2 10">Pyrimidine metabolism; UMP biosynthesis via de novo pathway.</text>
</comment>
<protein>
    <recommendedName>
        <fullName evidence="10">Dihydroorotate dehydrogenase</fullName>
        <shortName evidence="10">DHOD</shortName>
        <shortName evidence="10">DHODase</shortName>
        <shortName evidence="10">DHOdehase</shortName>
        <ecNumber evidence="10">1.3.-.-</ecNumber>
    </recommendedName>
</protein>
<dbReference type="PATRIC" id="fig|1698275.3.peg.686"/>
<evidence type="ECO:0000256" key="5">
    <source>
        <dbReference type="ARBA" id="ARBA00022490"/>
    </source>
</evidence>
<comment type="similarity">
    <text evidence="3 10">Belongs to the dihydroorotate dehydrogenase family. Type 1 subfamily.</text>
</comment>
<comment type="caution">
    <text evidence="12">The sequence shown here is derived from an EMBL/GenBank/DDBJ whole genome shotgun (WGS) entry which is preliminary data.</text>
</comment>
<evidence type="ECO:0000256" key="8">
    <source>
        <dbReference type="ARBA" id="ARBA00022975"/>
    </source>
</evidence>
<dbReference type="InterPro" id="IPR049622">
    <property type="entry name" value="Dihydroorotate_DH_I"/>
</dbReference>
<feature type="binding site" evidence="10">
    <location>
        <position position="127"/>
    </location>
    <ligand>
        <name>FMN</name>
        <dbReference type="ChEBI" id="CHEBI:58210"/>
    </ligand>
</feature>
<dbReference type="EC" id="1.3.-.-" evidence="10"/>
<evidence type="ECO:0000256" key="6">
    <source>
        <dbReference type="ARBA" id="ARBA00022630"/>
    </source>
</evidence>
<evidence type="ECO:0000256" key="1">
    <source>
        <dbReference type="ARBA" id="ARBA00004496"/>
    </source>
</evidence>
<dbReference type="PROSITE" id="PS00911">
    <property type="entry name" value="DHODEHASE_1"/>
    <property type="match status" value="1"/>
</dbReference>
<evidence type="ECO:0000313" key="13">
    <source>
        <dbReference type="Proteomes" id="UP000070565"/>
    </source>
</evidence>
<evidence type="ECO:0000256" key="2">
    <source>
        <dbReference type="ARBA" id="ARBA00004725"/>
    </source>
</evidence>
<keyword evidence="13" id="KW-1185">Reference proteome</keyword>
<comment type="cofactor">
    <cofactor evidence="10">
        <name>FMN</name>
        <dbReference type="ChEBI" id="CHEBI:58210"/>
    </cofactor>
    <text evidence="10">Binds 1 FMN per subunit.</text>
</comment>
<dbReference type="AlphaFoldDB" id="A0A133V8A0"/>
<evidence type="ECO:0000259" key="11">
    <source>
        <dbReference type="Pfam" id="PF01180"/>
    </source>
</evidence>
<evidence type="ECO:0000256" key="9">
    <source>
        <dbReference type="ARBA" id="ARBA00023002"/>
    </source>
</evidence>
<feature type="binding site" evidence="10">
    <location>
        <begin position="265"/>
        <end position="266"/>
    </location>
    <ligand>
        <name>FMN</name>
        <dbReference type="ChEBI" id="CHEBI:58210"/>
    </ligand>
</feature>
<dbReference type="PANTHER" id="PTHR48109:SF1">
    <property type="entry name" value="DIHYDROOROTATE DEHYDROGENASE (FUMARATE)"/>
    <property type="match status" value="1"/>
</dbReference>
<dbReference type="NCBIfam" id="TIGR01037">
    <property type="entry name" value="pyrD_sub1_fam"/>
    <property type="match status" value="1"/>
</dbReference>
<dbReference type="Gene3D" id="3.20.20.70">
    <property type="entry name" value="Aldolase class I"/>
    <property type="match status" value="1"/>
</dbReference>
<dbReference type="InterPro" id="IPR013785">
    <property type="entry name" value="Aldolase_TIM"/>
</dbReference>
<feature type="binding site" evidence="10">
    <location>
        <position position="217"/>
    </location>
    <ligand>
        <name>FMN</name>
        <dbReference type="ChEBI" id="CHEBI:58210"/>
    </ligand>
</feature>
<dbReference type="Proteomes" id="UP000070565">
    <property type="component" value="Unassembled WGS sequence"/>
</dbReference>
<dbReference type="GO" id="GO:0004152">
    <property type="term" value="F:dihydroorotate dehydrogenase activity"/>
    <property type="evidence" value="ECO:0007669"/>
    <property type="project" value="UniProtKB-UniRule"/>
</dbReference>
<dbReference type="Pfam" id="PF01180">
    <property type="entry name" value="DHO_dh"/>
    <property type="match status" value="1"/>
</dbReference>
<feature type="binding site" evidence="10">
    <location>
        <begin position="47"/>
        <end position="48"/>
    </location>
    <ligand>
        <name>FMN</name>
        <dbReference type="ChEBI" id="CHEBI:58210"/>
    </ligand>
</feature>
<accession>A0A133V8A0</accession>
<feature type="binding site" evidence="10">
    <location>
        <begin position="71"/>
        <end position="75"/>
    </location>
    <ligand>
        <name>substrate</name>
    </ligand>
</feature>
<feature type="domain" description="Dihydroorotate dehydrogenase catalytic" evidence="11">
    <location>
        <begin position="6"/>
        <end position="287"/>
    </location>
</feature>
<dbReference type="GO" id="GO:0005737">
    <property type="term" value="C:cytoplasm"/>
    <property type="evidence" value="ECO:0007669"/>
    <property type="project" value="UniProtKB-SubCell"/>
</dbReference>
<feature type="active site" description="Nucleophile" evidence="10">
    <location>
        <position position="130"/>
    </location>
</feature>
<dbReference type="GO" id="GO:0006207">
    <property type="term" value="P:'de novo' pyrimidine nucleobase biosynthetic process"/>
    <property type="evidence" value="ECO:0007669"/>
    <property type="project" value="InterPro"/>
</dbReference>
<dbReference type="EMBL" id="LHXZ01000055">
    <property type="protein sequence ID" value="KXB02654.1"/>
    <property type="molecule type" value="Genomic_DNA"/>
</dbReference>
<dbReference type="PIRSF" id="PIRSF000164">
    <property type="entry name" value="DHO_oxidase"/>
    <property type="match status" value="1"/>
</dbReference>
<organism evidence="12 13">
    <name type="scientific">candidate division MSBL1 archaeon SCGC-AAA261F19</name>
    <dbReference type="NCBI Taxonomy" id="1698275"/>
    <lineage>
        <taxon>Archaea</taxon>
        <taxon>Methanobacteriati</taxon>
        <taxon>Methanobacteriota</taxon>
        <taxon>candidate division MSBL1</taxon>
    </lineage>
</organism>
<dbReference type="HAMAP" id="MF_00224">
    <property type="entry name" value="DHO_dh_type1"/>
    <property type="match status" value="1"/>
</dbReference>
<dbReference type="InterPro" id="IPR050074">
    <property type="entry name" value="DHO_dehydrogenase"/>
</dbReference>
<gene>
    <name evidence="10" type="primary">pyrD</name>
    <name evidence="12" type="ORF">AKJ45_03380</name>
</gene>
<keyword evidence="6 10" id="KW-0285">Flavoprotein</keyword>
<evidence type="ECO:0000313" key="12">
    <source>
        <dbReference type="EMBL" id="KXB02654.1"/>
    </source>
</evidence>
<name>A0A133V8A0_9EURY</name>
<feature type="binding site" evidence="10">
    <location>
        <position position="127"/>
    </location>
    <ligand>
        <name>substrate</name>
    </ligand>
</feature>
<feature type="binding site" evidence="10">
    <location>
        <position position="47"/>
    </location>
    <ligand>
        <name>substrate</name>
    </ligand>
</feature>
<dbReference type="CDD" id="cd04740">
    <property type="entry name" value="DHOD_1B_like"/>
    <property type="match status" value="1"/>
</dbReference>
<dbReference type="InterPro" id="IPR033888">
    <property type="entry name" value="DHOD_1B"/>
</dbReference>
<feature type="binding site" evidence="10">
    <location>
        <position position="163"/>
    </location>
    <ligand>
        <name>FMN</name>
        <dbReference type="ChEBI" id="CHEBI:58210"/>
    </ligand>
</feature>
<keyword evidence="7 10" id="KW-0288">FMN</keyword>
<evidence type="ECO:0000256" key="4">
    <source>
        <dbReference type="ARBA" id="ARBA00011669"/>
    </source>
</evidence>